<comment type="cofactor">
    <cofactor evidence="1">
        <name>Mg(2+)</name>
        <dbReference type="ChEBI" id="CHEBI:18420"/>
    </cofactor>
</comment>
<dbReference type="Pfam" id="PF20266">
    <property type="entry name" value="Mab-21_C"/>
    <property type="match status" value="1"/>
</dbReference>
<evidence type="ECO:0000256" key="5">
    <source>
        <dbReference type="ARBA" id="ARBA00022723"/>
    </source>
</evidence>
<dbReference type="PANTHER" id="PTHR10656">
    <property type="entry name" value="CELL FATE DETERMINING PROTEIN MAB21-RELATED"/>
    <property type="match status" value="1"/>
</dbReference>
<dbReference type="HOGENOM" id="CLU_014065_0_0_1"/>
<keyword evidence="4" id="KW-0548">Nucleotidyltransferase</keyword>
<evidence type="ECO:0000259" key="11">
    <source>
        <dbReference type="Pfam" id="PF20266"/>
    </source>
</evidence>
<dbReference type="InterPro" id="IPR046906">
    <property type="entry name" value="Mab-21_HhH/H2TH-like"/>
</dbReference>
<dbReference type="GO" id="GO:0005524">
    <property type="term" value="F:ATP binding"/>
    <property type="evidence" value="ECO:0007669"/>
    <property type="project" value="UniProtKB-KW"/>
</dbReference>
<dbReference type="InParanoid" id="K1RQR1"/>
<gene>
    <name evidence="12" type="ORF">CGI_10024951</name>
</gene>
<evidence type="ECO:0000256" key="1">
    <source>
        <dbReference type="ARBA" id="ARBA00001946"/>
    </source>
</evidence>
<dbReference type="AlphaFoldDB" id="K1RQR1"/>
<keyword evidence="3" id="KW-0808">Transferase</keyword>
<evidence type="ECO:0000259" key="10">
    <source>
        <dbReference type="Pfam" id="PF03281"/>
    </source>
</evidence>
<evidence type="ECO:0000256" key="6">
    <source>
        <dbReference type="ARBA" id="ARBA00022741"/>
    </source>
</evidence>
<evidence type="ECO:0000256" key="2">
    <source>
        <dbReference type="ARBA" id="ARBA00008307"/>
    </source>
</evidence>
<keyword evidence="5" id="KW-0479">Metal-binding</keyword>
<comment type="similarity">
    <text evidence="2">Belongs to the mab-21 family.</text>
</comment>
<dbReference type="SMART" id="SM01265">
    <property type="entry name" value="Mab-21"/>
    <property type="match status" value="1"/>
</dbReference>
<feature type="region of interest" description="Disordered" evidence="9">
    <location>
        <begin position="581"/>
        <end position="610"/>
    </location>
</feature>
<dbReference type="InterPro" id="IPR024810">
    <property type="entry name" value="MAB21L/cGLR"/>
</dbReference>
<reference evidence="12" key="1">
    <citation type="journal article" date="2012" name="Nature">
        <title>The oyster genome reveals stress adaptation and complexity of shell formation.</title>
        <authorList>
            <person name="Zhang G."/>
            <person name="Fang X."/>
            <person name="Guo X."/>
            <person name="Li L."/>
            <person name="Luo R."/>
            <person name="Xu F."/>
            <person name="Yang P."/>
            <person name="Zhang L."/>
            <person name="Wang X."/>
            <person name="Qi H."/>
            <person name="Xiong Z."/>
            <person name="Que H."/>
            <person name="Xie Y."/>
            <person name="Holland P.W."/>
            <person name="Paps J."/>
            <person name="Zhu Y."/>
            <person name="Wu F."/>
            <person name="Chen Y."/>
            <person name="Wang J."/>
            <person name="Peng C."/>
            <person name="Meng J."/>
            <person name="Yang L."/>
            <person name="Liu J."/>
            <person name="Wen B."/>
            <person name="Zhang N."/>
            <person name="Huang Z."/>
            <person name="Zhu Q."/>
            <person name="Feng Y."/>
            <person name="Mount A."/>
            <person name="Hedgecock D."/>
            <person name="Xu Z."/>
            <person name="Liu Y."/>
            <person name="Domazet-Loso T."/>
            <person name="Du Y."/>
            <person name="Sun X."/>
            <person name="Zhang S."/>
            <person name="Liu B."/>
            <person name="Cheng P."/>
            <person name="Jiang X."/>
            <person name="Li J."/>
            <person name="Fan D."/>
            <person name="Wang W."/>
            <person name="Fu W."/>
            <person name="Wang T."/>
            <person name="Wang B."/>
            <person name="Zhang J."/>
            <person name="Peng Z."/>
            <person name="Li Y."/>
            <person name="Li N."/>
            <person name="Wang J."/>
            <person name="Chen M."/>
            <person name="He Y."/>
            <person name="Tan F."/>
            <person name="Song X."/>
            <person name="Zheng Q."/>
            <person name="Huang R."/>
            <person name="Yang H."/>
            <person name="Du X."/>
            <person name="Chen L."/>
            <person name="Yang M."/>
            <person name="Gaffney P.M."/>
            <person name="Wang S."/>
            <person name="Luo L."/>
            <person name="She Z."/>
            <person name="Ming Y."/>
            <person name="Huang W."/>
            <person name="Zhang S."/>
            <person name="Huang B."/>
            <person name="Zhang Y."/>
            <person name="Qu T."/>
            <person name="Ni P."/>
            <person name="Miao G."/>
            <person name="Wang J."/>
            <person name="Wang Q."/>
            <person name="Steinberg C.E."/>
            <person name="Wang H."/>
            <person name="Li N."/>
            <person name="Qian L."/>
            <person name="Zhang G."/>
            <person name="Li Y."/>
            <person name="Yang H."/>
            <person name="Liu X."/>
            <person name="Wang J."/>
            <person name="Yin Y."/>
            <person name="Wang J."/>
        </authorList>
    </citation>
    <scope>NUCLEOTIDE SEQUENCE [LARGE SCALE GENOMIC DNA]</scope>
    <source>
        <strain evidence="12">05x7-T-G4-1.051#20</strain>
    </source>
</reference>
<feature type="domain" description="Mab-21-like nucleotidyltransferase" evidence="10">
    <location>
        <begin position="94"/>
        <end position="243"/>
    </location>
</feature>
<dbReference type="PANTHER" id="PTHR10656:SF42">
    <property type="entry name" value="CYCLIC GMP-AMP SYNTHASE-LIKE PROTEIN-RELATED"/>
    <property type="match status" value="1"/>
</dbReference>
<dbReference type="Gene3D" id="1.10.1410.40">
    <property type="match status" value="1"/>
</dbReference>
<dbReference type="EMBL" id="JH819166">
    <property type="protein sequence ID" value="EKC36721.1"/>
    <property type="molecule type" value="Genomic_DNA"/>
</dbReference>
<feature type="domain" description="Mab-21-like HhH/H2TH-like" evidence="11">
    <location>
        <begin position="253"/>
        <end position="333"/>
    </location>
</feature>
<dbReference type="Pfam" id="PF03281">
    <property type="entry name" value="Mab-21"/>
    <property type="match status" value="1"/>
</dbReference>
<name>K1RQR1_MAGGI</name>
<keyword evidence="7" id="KW-0067">ATP-binding</keyword>
<sequence length="641" mass="73813">MSDNCRVSEALYVGLCSYIGTPTEVAVRREMSDMAEMIMKPVHRHKGVIQMESGSHKEGFRFKSSDMDIMFWDTNHKVMTDLSQSSVFDLSKHSIILMEDSDTPPGFVRLQVLTSQRRSEIEFSVVPYNDGMYISCVRWRQVMLTMVSRMKTFNNAKTHGPCANGFIDDIENDFALCFHCSHWSRLTCYWRKRCTLHNWPPNHVFCDILENGCHFVPIGNKISADENELEWRLSFSHAEQKLVYSMNHTQFLCYGLLKIFLKEVINLDIEETFLCSYFVKTTVFWLIQIGHITWCPNNLLDCFWKCFRYLLQCVHRGVFPNFFVPQNNMFASKLSTVKGARSRRCLLEQLNMYYEMGVTCLLKSPTVREMIEPVIYNSFVRMETLLYHIESAANTDSCIRREMFQKGFSEQDIRINYLILRLITVLINQSFTEYETLTLQQCTADVLSVTGFINLSTSSSSDSTNKKVYRSDRLTYNLLKLAVKVGDVSCLLYLAMYFYRTCRYGEALHVSALVRSRLTQPFITVDRERYNKCVAGWSLSKRMKKVWIRDVCLQKDVYYIQELVLEQRAGQDNGCIGFISDSSSSDSDNSESDSKDESKSSTAGKSSQSLFGSQNQLLFPSVQSSSNILGNDLALSDSDSD</sequence>
<accession>K1RQR1</accession>
<organism evidence="12">
    <name type="scientific">Magallana gigas</name>
    <name type="common">Pacific oyster</name>
    <name type="synonym">Crassostrea gigas</name>
    <dbReference type="NCBI Taxonomy" id="29159"/>
    <lineage>
        <taxon>Eukaryota</taxon>
        <taxon>Metazoa</taxon>
        <taxon>Spiralia</taxon>
        <taxon>Lophotrochozoa</taxon>
        <taxon>Mollusca</taxon>
        <taxon>Bivalvia</taxon>
        <taxon>Autobranchia</taxon>
        <taxon>Pteriomorphia</taxon>
        <taxon>Ostreida</taxon>
        <taxon>Ostreoidea</taxon>
        <taxon>Ostreidae</taxon>
        <taxon>Magallana</taxon>
    </lineage>
</organism>
<proteinExistence type="inferred from homology"/>
<dbReference type="GO" id="GO:0046872">
    <property type="term" value="F:metal ion binding"/>
    <property type="evidence" value="ECO:0007669"/>
    <property type="project" value="UniProtKB-KW"/>
</dbReference>
<evidence type="ECO:0000256" key="9">
    <source>
        <dbReference type="SAM" id="MobiDB-lite"/>
    </source>
</evidence>
<keyword evidence="6" id="KW-0547">Nucleotide-binding</keyword>
<dbReference type="InterPro" id="IPR046903">
    <property type="entry name" value="Mab-21-like_nuc_Trfase"/>
</dbReference>
<feature type="compositionally biased region" description="Low complexity" evidence="9">
    <location>
        <begin position="600"/>
        <end position="609"/>
    </location>
</feature>
<evidence type="ECO:0000313" key="12">
    <source>
        <dbReference type="EMBL" id="EKC36721.1"/>
    </source>
</evidence>
<protein>
    <submittedName>
        <fullName evidence="12">Uncharacterized protein</fullName>
    </submittedName>
</protein>
<evidence type="ECO:0000256" key="4">
    <source>
        <dbReference type="ARBA" id="ARBA00022695"/>
    </source>
</evidence>
<keyword evidence="8" id="KW-0460">Magnesium</keyword>
<dbReference type="GO" id="GO:0016779">
    <property type="term" value="F:nucleotidyltransferase activity"/>
    <property type="evidence" value="ECO:0007669"/>
    <property type="project" value="UniProtKB-KW"/>
</dbReference>
<evidence type="ECO:0000256" key="8">
    <source>
        <dbReference type="ARBA" id="ARBA00022842"/>
    </source>
</evidence>
<evidence type="ECO:0000256" key="3">
    <source>
        <dbReference type="ARBA" id="ARBA00022679"/>
    </source>
</evidence>
<evidence type="ECO:0000256" key="7">
    <source>
        <dbReference type="ARBA" id="ARBA00022840"/>
    </source>
</evidence>